<feature type="region of interest" description="Disordered" evidence="1">
    <location>
        <begin position="121"/>
        <end position="149"/>
    </location>
</feature>
<sequence>MLKVELYEIIKANKPAYKRYVIDELLGEKGLIVLRLLPYHPELKNAIEFIWAEVKNWVGAHNVRFKMDEVIKLVNDKFESITVDTWKKICEHVKQKELEFIGNQGPIENVIESFIISLGEDSSEEDDFVESEDSNAADGNLSGIEELGD</sequence>
<dbReference type="AlphaFoldDB" id="A0A1B6HZW5"/>
<accession>A0A1B6HZW5</accession>
<evidence type="ECO:0000313" key="2">
    <source>
        <dbReference type="EMBL" id="JAS80194.1"/>
    </source>
</evidence>
<dbReference type="PANTHER" id="PTHR33939">
    <property type="entry name" value="PROTEIN CBG22215"/>
    <property type="match status" value="1"/>
</dbReference>
<dbReference type="EMBL" id="GECU01027512">
    <property type="protein sequence ID" value="JAS80194.1"/>
    <property type="molecule type" value="Transcribed_RNA"/>
</dbReference>
<dbReference type="PANTHER" id="PTHR33939:SF1">
    <property type="entry name" value="DUF4371 DOMAIN-CONTAINING PROTEIN"/>
    <property type="match status" value="1"/>
</dbReference>
<dbReference type="InterPro" id="IPR036397">
    <property type="entry name" value="RNaseH_sf"/>
</dbReference>
<dbReference type="Gene3D" id="3.30.420.10">
    <property type="entry name" value="Ribonuclease H-like superfamily/Ribonuclease H"/>
    <property type="match status" value="1"/>
</dbReference>
<dbReference type="GO" id="GO:0003676">
    <property type="term" value="F:nucleic acid binding"/>
    <property type="evidence" value="ECO:0007669"/>
    <property type="project" value="InterPro"/>
</dbReference>
<evidence type="ECO:0000256" key="1">
    <source>
        <dbReference type="SAM" id="MobiDB-lite"/>
    </source>
</evidence>
<name>A0A1B6HZW5_9HEMI</name>
<proteinExistence type="predicted"/>
<reference evidence="2" key="1">
    <citation type="submission" date="2015-11" db="EMBL/GenBank/DDBJ databases">
        <title>De novo transcriptome assembly of four potential Pierce s Disease insect vectors from Arizona vineyards.</title>
        <authorList>
            <person name="Tassone E.E."/>
        </authorList>
    </citation>
    <scope>NUCLEOTIDE SEQUENCE</scope>
</reference>
<evidence type="ECO:0008006" key="3">
    <source>
        <dbReference type="Google" id="ProtNLM"/>
    </source>
</evidence>
<feature type="compositionally biased region" description="Acidic residues" evidence="1">
    <location>
        <begin position="121"/>
        <end position="135"/>
    </location>
</feature>
<organism evidence="2">
    <name type="scientific">Homalodisca liturata</name>
    <dbReference type="NCBI Taxonomy" id="320908"/>
    <lineage>
        <taxon>Eukaryota</taxon>
        <taxon>Metazoa</taxon>
        <taxon>Ecdysozoa</taxon>
        <taxon>Arthropoda</taxon>
        <taxon>Hexapoda</taxon>
        <taxon>Insecta</taxon>
        <taxon>Pterygota</taxon>
        <taxon>Neoptera</taxon>
        <taxon>Paraneoptera</taxon>
        <taxon>Hemiptera</taxon>
        <taxon>Auchenorrhyncha</taxon>
        <taxon>Membracoidea</taxon>
        <taxon>Cicadellidae</taxon>
        <taxon>Cicadellinae</taxon>
        <taxon>Proconiini</taxon>
        <taxon>Homalodisca</taxon>
    </lineage>
</organism>
<protein>
    <recommendedName>
        <fullName evidence="3">Tc1-like transposase DDE domain-containing protein</fullName>
    </recommendedName>
</protein>
<gene>
    <name evidence="2" type="ORF">g.21420</name>
</gene>